<sequence>MHNNNYIAFRKRVNEENSHGGYPPSTLLNDIIDDTGTDGLATFTDGKPHSLLTSHRLDELHNHLDTVTRHAHLRLLILVIHNVCHIPRDISSPHVELRTVTRKKWGVPATLLLLEHIHNSLKLGVWRDGTGLCQHHASLNVFLLHTTEQKPNIVPSNGIIHGLLEHLNTSDRGIASLPDADEVDWVPNLDGATLDTASGNCTTTSDGEDILNSEQEG</sequence>
<dbReference type="EnsemblPlants" id="TuG1812G0600002458.01.T01">
    <property type="protein sequence ID" value="TuG1812G0600002458.01.T01.cds368804"/>
    <property type="gene ID" value="TuG1812G0600002458.01"/>
</dbReference>
<dbReference type="Proteomes" id="UP000015106">
    <property type="component" value="Chromosome 6"/>
</dbReference>
<evidence type="ECO:0000313" key="3">
    <source>
        <dbReference type="Proteomes" id="UP000015106"/>
    </source>
</evidence>
<reference evidence="2" key="2">
    <citation type="submission" date="2018-03" db="EMBL/GenBank/DDBJ databases">
        <title>The Triticum urartu genome reveals the dynamic nature of wheat genome evolution.</title>
        <authorList>
            <person name="Ling H."/>
            <person name="Ma B."/>
            <person name="Shi X."/>
            <person name="Liu H."/>
            <person name="Dong L."/>
            <person name="Sun H."/>
            <person name="Cao Y."/>
            <person name="Gao Q."/>
            <person name="Zheng S."/>
            <person name="Li Y."/>
            <person name="Yu Y."/>
            <person name="Du H."/>
            <person name="Qi M."/>
            <person name="Li Y."/>
            <person name="Yu H."/>
            <person name="Cui Y."/>
            <person name="Wang N."/>
            <person name="Chen C."/>
            <person name="Wu H."/>
            <person name="Zhao Y."/>
            <person name="Zhang J."/>
            <person name="Li Y."/>
            <person name="Zhou W."/>
            <person name="Zhang B."/>
            <person name="Hu W."/>
            <person name="Eijk M."/>
            <person name="Tang J."/>
            <person name="Witsenboer H."/>
            <person name="Zhao S."/>
            <person name="Li Z."/>
            <person name="Zhang A."/>
            <person name="Wang D."/>
            <person name="Liang C."/>
        </authorList>
    </citation>
    <scope>NUCLEOTIDE SEQUENCE [LARGE SCALE GENOMIC DNA]</scope>
    <source>
        <strain evidence="2">cv. G1812</strain>
    </source>
</reference>
<keyword evidence="3" id="KW-1185">Reference proteome</keyword>
<reference evidence="3" key="1">
    <citation type="journal article" date="2013" name="Nature">
        <title>Draft genome of the wheat A-genome progenitor Triticum urartu.</title>
        <authorList>
            <person name="Ling H.Q."/>
            <person name="Zhao S."/>
            <person name="Liu D."/>
            <person name="Wang J."/>
            <person name="Sun H."/>
            <person name="Zhang C."/>
            <person name="Fan H."/>
            <person name="Li D."/>
            <person name="Dong L."/>
            <person name="Tao Y."/>
            <person name="Gao C."/>
            <person name="Wu H."/>
            <person name="Li Y."/>
            <person name="Cui Y."/>
            <person name="Guo X."/>
            <person name="Zheng S."/>
            <person name="Wang B."/>
            <person name="Yu K."/>
            <person name="Liang Q."/>
            <person name="Yang W."/>
            <person name="Lou X."/>
            <person name="Chen J."/>
            <person name="Feng M."/>
            <person name="Jian J."/>
            <person name="Zhang X."/>
            <person name="Luo G."/>
            <person name="Jiang Y."/>
            <person name="Liu J."/>
            <person name="Wang Z."/>
            <person name="Sha Y."/>
            <person name="Zhang B."/>
            <person name="Wu H."/>
            <person name="Tang D."/>
            <person name="Shen Q."/>
            <person name="Xue P."/>
            <person name="Zou S."/>
            <person name="Wang X."/>
            <person name="Liu X."/>
            <person name="Wang F."/>
            <person name="Yang Y."/>
            <person name="An X."/>
            <person name="Dong Z."/>
            <person name="Zhang K."/>
            <person name="Zhang X."/>
            <person name="Luo M.C."/>
            <person name="Dvorak J."/>
            <person name="Tong Y."/>
            <person name="Wang J."/>
            <person name="Yang H."/>
            <person name="Li Z."/>
            <person name="Wang D."/>
            <person name="Zhang A."/>
            <person name="Wang J."/>
        </authorList>
    </citation>
    <scope>NUCLEOTIDE SEQUENCE</scope>
    <source>
        <strain evidence="3">cv. G1812</strain>
    </source>
</reference>
<feature type="compositionally biased region" description="Polar residues" evidence="1">
    <location>
        <begin position="196"/>
        <end position="205"/>
    </location>
</feature>
<dbReference type="AntiFam" id="ANF00225">
    <property type="entry name" value="Shadow ORF (opposite tuf)"/>
</dbReference>
<evidence type="ECO:0000256" key="1">
    <source>
        <dbReference type="SAM" id="MobiDB-lite"/>
    </source>
</evidence>
<organism evidence="2 3">
    <name type="scientific">Triticum urartu</name>
    <name type="common">Red wild einkorn</name>
    <name type="synonym">Crithodium urartu</name>
    <dbReference type="NCBI Taxonomy" id="4572"/>
    <lineage>
        <taxon>Eukaryota</taxon>
        <taxon>Viridiplantae</taxon>
        <taxon>Streptophyta</taxon>
        <taxon>Embryophyta</taxon>
        <taxon>Tracheophyta</taxon>
        <taxon>Spermatophyta</taxon>
        <taxon>Magnoliopsida</taxon>
        <taxon>Liliopsida</taxon>
        <taxon>Poales</taxon>
        <taxon>Poaceae</taxon>
        <taxon>BOP clade</taxon>
        <taxon>Pooideae</taxon>
        <taxon>Triticodae</taxon>
        <taxon>Triticeae</taxon>
        <taxon>Triticinae</taxon>
        <taxon>Triticum</taxon>
    </lineage>
</organism>
<proteinExistence type="predicted"/>
<accession>A0A8R7QPP6</accession>
<name>A0A8R7QPP6_TRIUA</name>
<feature type="region of interest" description="Disordered" evidence="1">
    <location>
        <begin position="196"/>
        <end position="217"/>
    </location>
</feature>
<dbReference type="AlphaFoldDB" id="A0A8R7QPP6"/>
<dbReference type="Gramene" id="TuG1812G0600002458.01.T01">
    <property type="protein sequence ID" value="TuG1812G0600002458.01.T01.cds368804"/>
    <property type="gene ID" value="TuG1812G0600002458.01"/>
</dbReference>
<reference evidence="2" key="3">
    <citation type="submission" date="2022-06" db="UniProtKB">
        <authorList>
            <consortium name="EnsemblPlants"/>
        </authorList>
    </citation>
    <scope>IDENTIFICATION</scope>
</reference>
<feature type="compositionally biased region" description="Acidic residues" evidence="1">
    <location>
        <begin position="206"/>
        <end position="217"/>
    </location>
</feature>
<protein>
    <submittedName>
        <fullName evidence="2">Uncharacterized protein</fullName>
    </submittedName>
</protein>
<evidence type="ECO:0000313" key="2">
    <source>
        <dbReference type="EnsemblPlants" id="TuG1812G0600002458.01.T01.cds368804"/>
    </source>
</evidence>